<organism evidence="9 10">
    <name type="scientific">Gryllotalpicola daejeonensis</name>
    <dbReference type="NCBI Taxonomy" id="993087"/>
    <lineage>
        <taxon>Bacteria</taxon>
        <taxon>Bacillati</taxon>
        <taxon>Actinomycetota</taxon>
        <taxon>Actinomycetes</taxon>
        <taxon>Micrococcales</taxon>
        <taxon>Microbacteriaceae</taxon>
        <taxon>Gryllotalpicola</taxon>
    </lineage>
</organism>
<keyword evidence="2 7" id="KW-0813">Transport</keyword>
<evidence type="ECO:0000256" key="2">
    <source>
        <dbReference type="ARBA" id="ARBA00022448"/>
    </source>
</evidence>
<dbReference type="Pfam" id="PF19300">
    <property type="entry name" value="BPD_transp_1_N"/>
    <property type="match status" value="1"/>
</dbReference>
<dbReference type="PANTHER" id="PTHR43163">
    <property type="entry name" value="DIPEPTIDE TRANSPORT SYSTEM PERMEASE PROTEIN DPPB-RELATED"/>
    <property type="match status" value="1"/>
</dbReference>
<dbReference type="InterPro" id="IPR035906">
    <property type="entry name" value="MetI-like_sf"/>
</dbReference>
<name>A0ABP7ZNY7_9MICO</name>
<dbReference type="PROSITE" id="PS50928">
    <property type="entry name" value="ABC_TM1"/>
    <property type="match status" value="1"/>
</dbReference>
<dbReference type="Gene3D" id="1.10.3720.10">
    <property type="entry name" value="MetI-like"/>
    <property type="match status" value="1"/>
</dbReference>
<evidence type="ECO:0000256" key="1">
    <source>
        <dbReference type="ARBA" id="ARBA00004651"/>
    </source>
</evidence>
<dbReference type="PANTHER" id="PTHR43163:SF8">
    <property type="entry name" value="D,D-DIPEPTIDE TRANSPORT SYSTEM PERMEASE PROTEIN DDPB-RELATED"/>
    <property type="match status" value="1"/>
</dbReference>
<evidence type="ECO:0000256" key="7">
    <source>
        <dbReference type="RuleBase" id="RU363032"/>
    </source>
</evidence>
<dbReference type="SUPFAM" id="SSF161098">
    <property type="entry name" value="MetI-like"/>
    <property type="match status" value="1"/>
</dbReference>
<comment type="caution">
    <text evidence="9">The sequence shown here is derived from an EMBL/GenBank/DDBJ whole genome shotgun (WGS) entry which is preliminary data.</text>
</comment>
<feature type="transmembrane region" description="Helical" evidence="7">
    <location>
        <begin position="121"/>
        <end position="142"/>
    </location>
</feature>
<dbReference type="CDD" id="cd06261">
    <property type="entry name" value="TM_PBP2"/>
    <property type="match status" value="1"/>
</dbReference>
<evidence type="ECO:0000256" key="6">
    <source>
        <dbReference type="ARBA" id="ARBA00023136"/>
    </source>
</evidence>
<comment type="subcellular location">
    <subcellularLocation>
        <location evidence="1 7">Cell membrane</location>
        <topology evidence="1 7">Multi-pass membrane protein</topology>
    </subcellularLocation>
</comment>
<evidence type="ECO:0000256" key="5">
    <source>
        <dbReference type="ARBA" id="ARBA00022989"/>
    </source>
</evidence>
<feature type="transmembrane region" description="Helical" evidence="7">
    <location>
        <begin position="27"/>
        <end position="48"/>
    </location>
</feature>
<keyword evidence="5 7" id="KW-1133">Transmembrane helix</keyword>
<accession>A0ABP7ZNY7</accession>
<feature type="transmembrane region" description="Helical" evidence="7">
    <location>
        <begin position="322"/>
        <end position="348"/>
    </location>
</feature>
<protein>
    <submittedName>
        <fullName evidence="9">ABC transporter permease</fullName>
    </submittedName>
</protein>
<proteinExistence type="inferred from homology"/>
<keyword evidence="4 7" id="KW-0812">Transmembrane</keyword>
<keyword evidence="3" id="KW-1003">Cell membrane</keyword>
<feature type="transmembrane region" description="Helical" evidence="7">
    <location>
        <begin position="154"/>
        <end position="182"/>
    </location>
</feature>
<dbReference type="RefSeq" id="WP_344792841.1">
    <property type="nucleotide sequence ID" value="NZ_BAABBV010000002.1"/>
</dbReference>
<gene>
    <name evidence="9" type="ORF">GCM10022286_31440</name>
</gene>
<keyword evidence="6 7" id="KW-0472">Membrane</keyword>
<dbReference type="Proteomes" id="UP001415169">
    <property type="component" value="Unassembled WGS sequence"/>
</dbReference>
<dbReference type="Pfam" id="PF00528">
    <property type="entry name" value="BPD_transp_1"/>
    <property type="match status" value="1"/>
</dbReference>
<reference evidence="9" key="2">
    <citation type="submission" date="2023-12" db="EMBL/GenBank/DDBJ databases">
        <authorList>
            <person name="Sun Q."/>
            <person name="Inoue M."/>
        </authorList>
    </citation>
    <scope>NUCLEOTIDE SEQUENCE</scope>
    <source>
        <strain evidence="9">JCM 17590</strain>
    </source>
</reference>
<comment type="similarity">
    <text evidence="7">Belongs to the binding-protein-dependent transport system permease family.</text>
</comment>
<dbReference type="InterPro" id="IPR000515">
    <property type="entry name" value="MetI-like"/>
</dbReference>
<feature type="transmembrane region" description="Helical" evidence="7">
    <location>
        <begin position="218"/>
        <end position="238"/>
    </location>
</feature>
<evidence type="ECO:0000256" key="3">
    <source>
        <dbReference type="ARBA" id="ARBA00022475"/>
    </source>
</evidence>
<sequence>MTSSNTRSTGGSFFGAHPLLRYITIRLGISLLLLWGVTFITFVLTNLVPANPVASVLGETAMNNPRIVAATEHRLGLDRPLPVQYGLYLVRLLHFDFGTSNQTQMPILDDLKVAFPATIELALYTMVLSVIIGLGLAIYAALHRGSIADVIIRLGSLAGLSVPLFWLAMILFYLLSVVWGVLPGSGRLNPVFNPPPHVTGLYTVDAAIAGDWSLLGSAFAHLALPVLVLTLYTLATLVKFFRSALLDVTGSEFVTAARAKGLPERQVVSGYIVRGALLPILTMIGLAFGSLLSGAVMTETVFSWQGLGQYALQASTHLDMPAIMGVGIVIGTVYITINFVIDILYGIIDPRVRRR</sequence>
<evidence type="ECO:0000313" key="10">
    <source>
        <dbReference type="Proteomes" id="UP001415169"/>
    </source>
</evidence>
<evidence type="ECO:0000313" key="9">
    <source>
        <dbReference type="EMBL" id="GAA4166580.1"/>
    </source>
</evidence>
<keyword evidence="10" id="KW-1185">Reference proteome</keyword>
<evidence type="ECO:0000256" key="4">
    <source>
        <dbReference type="ARBA" id="ARBA00022692"/>
    </source>
</evidence>
<reference evidence="9" key="1">
    <citation type="journal article" date="2014" name="Int. J. Syst. Evol. Microbiol.">
        <title>Complete genome of a new Firmicutes species belonging to the dominant human colonic microbiota ('Ruminococcus bicirculans') reveals two chromosomes and a selective capacity to utilize plant glucans.</title>
        <authorList>
            <consortium name="NISC Comparative Sequencing Program"/>
            <person name="Wegmann U."/>
            <person name="Louis P."/>
            <person name="Goesmann A."/>
            <person name="Henrissat B."/>
            <person name="Duncan S.H."/>
            <person name="Flint H.J."/>
        </authorList>
    </citation>
    <scope>NUCLEOTIDE SEQUENCE</scope>
    <source>
        <strain evidence="9">JCM 17590</strain>
    </source>
</reference>
<feature type="transmembrane region" description="Helical" evidence="7">
    <location>
        <begin position="275"/>
        <end position="297"/>
    </location>
</feature>
<dbReference type="EMBL" id="BAABBV010000002">
    <property type="protein sequence ID" value="GAA4166580.1"/>
    <property type="molecule type" value="Genomic_DNA"/>
</dbReference>
<evidence type="ECO:0000259" key="8">
    <source>
        <dbReference type="PROSITE" id="PS50928"/>
    </source>
</evidence>
<feature type="domain" description="ABC transmembrane type-1" evidence="8">
    <location>
        <begin position="115"/>
        <end position="345"/>
    </location>
</feature>
<dbReference type="InterPro" id="IPR045621">
    <property type="entry name" value="BPD_transp_1_N"/>
</dbReference>